<dbReference type="Proteomes" id="UP000319783">
    <property type="component" value="Unassembled WGS sequence"/>
</dbReference>
<reference evidence="1 2" key="1">
    <citation type="submission" date="2019-04" db="EMBL/GenBank/DDBJ databases">
        <title>Genome of a novel bacterium Candidatus Jettenia ecosi reconstructed from metagenome of an anammox bioreactor.</title>
        <authorList>
            <person name="Mardanov A.V."/>
            <person name="Beletsky A.V."/>
            <person name="Ravin N.V."/>
            <person name="Botchkova E.A."/>
            <person name="Litti Y.V."/>
            <person name="Nozhevnikova A.N."/>
        </authorList>
    </citation>
    <scope>NUCLEOTIDE SEQUENCE [LARGE SCALE GENOMIC DNA]</scope>
    <source>
        <strain evidence="1">J2</strain>
    </source>
</reference>
<evidence type="ECO:0000313" key="2">
    <source>
        <dbReference type="Proteomes" id="UP000319783"/>
    </source>
</evidence>
<gene>
    <name evidence="1" type="ORF">JETT_1991</name>
</gene>
<comment type="caution">
    <text evidence="1">The sequence shown here is derived from an EMBL/GenBank/DDBJ whole genome shotgun (WGS) entry which is preliminary data.</text>
</comment>
<dbReference type="EMBL" id="SULG01000037">
    <property type="protein sequence ID" value="TLD41766.1"/>
    <property type="molecule type" value="Genomic_DNA"/>
</dbReference>
<organism evidence="1 2">
    <name type="scientific">Candidatus Jettenia ecosi</name>
    <dbReference type="NCBI Taxonomy" id="2494326"/>
    <lineage>
        <taxon>Bacteria</taxon>
        <taxon>Pseudomonadati</taxon>
        <taxon>Planctomycetota</taxon>
        <taxon>Candidatus Brocadiia</taxon>
        <taxon>Candidatus Brocadiales</taxon>
        <taxon>Candidatus Brocadiaceae</taxon>
        <taxon>Candidatus Jettenia</taxon>
    </lineage>
</organism>
<sequence length="120" mass="13633">MRHKHNQYSEKIKEKIQEIFDHEHLDTLARQTGFIQRSGSRIEAKDMVELMTTEILPCATISLEGLCDSLHKINAEAEMTPPALHARINLVSNALEDKPPRIPPVQGWRGASRYGKICQC</sequence>
<dbReference type="AlphaFoldDB" id="A0A533QAM4"/>
<proteinExistence type="predicted"/>
<protein>
    <submittedName>
        <fullName evidence="1">Uncharacterized protein</fullName>
    </submittedName>
</protein>
<name>A0A533QAM4_9BACT</name>
<evidence type="ECO:0000313" key="1">
    <source>
        <dbReference type="EMBL" id="TLD41766.1"/>
    </source>
</evidence>
<accession>A0A533QAM4</accession>